<feature type="non-terminal residue" evidence="1">
    <location>
        <position position="164"/>
    </location>
</feature>
<gene>
    <name evidence="1" type="ORF">PFISCL1PPCAC_4529</name>
</gene>
<sequence length="164" mass="18212">CNICYCRLSNMATADDYLGTSNELNLITARGSATFNKDFRDPEVVQEYSGQYICAQHRNELSLKWHDTHATKHFTRSNDGKFKCSYPDNYHGDKRPVIAKLNAPSSSVTFEEAKSVMALDKILLHVGLPVCPHHKDMLKEAVGRNAELEATLASAVGPLRSGND</sequence>
<dbReference type="AlphaFoldDB" id="A0AAV5V365"/>
<dbReference type="Proteomes" id="UP001432322">
    <property type="component" value="Unassembled WGS sequence"/>
</dbReference>
<evidence type="ECO:0000313" key="1">
    <source>
        <dbReference type="EMBL" id="GMT13232.1"/>
    </source>
</evidence>
<keyword evidence="2" id="KW-1185">Reference proteome</keyword>
<reference evidence="1" key="1">
    <citation type="submission" date="2023-10" db="EMBL/GenBank/DDBJ databases">
        <title>Genome assembly of Pristionchus species.</title>
        <authorList>
            <person name="Yoshida K."/>
            <person name="Sommer R.J."/>
        </authorList>
    </citation>
    <scope>NUCLEOTIDE SEQUENCE</scope>
    <source>
        <strain evidence="1">RS5133</strain>
    </source>
</reference>
<protein>
    <submittedName>
        <fullName evidence="1">Uncharacterized protein</fullName>
    </submittedName>
</protein>
<name>A0AAV5V365_9BILA</name>
<comment type="caution">
    <text evidence="1">The sequence shown here is derived from an EMBL/GenBank/DDBJ whole genome shotgun (WGS) entry which is preliminary data.</text>
</comment>
<organism evidence="1 2">
    <name type="scientific">Pristionchus fissidentatus</name>
    <dbReference type="NCBI Taxonomy" id="1538716"/>
    <lineage>
        <taxon>Eukaryota</taxon>
        <taxon>Metazoa</taxon>
        <taxon>Ecdysozoa</taxon>
        <taxon>Nematoda</taxon>
        <taxon>Chromadorea</taxon>
        <taxon>Rhabditida</taxon>
        <taxon>Rhabditina</taxon>
        <taxon>Diplogasteromorpha</taxon>
        <taxon>Diplogasteroidea</taxon>
        <taxon>Neodiplogasteridae</taxon>
        <taxon>Pristionchus</taxon>
    </lineage>
</organism>
<dbReference type="EMBL" id="BTSY01000002">
    <property type="protein sequence ID" value="GMT13232.1"/>
    <property type="molecule type" value="Genomic_DNA"/>
</dbReference>
<accession>A0AAV5V365</accession>
<feature type="non-terminal residue" evidence="1">
    <location>
        <position position="1"/>
    </location>
</feature>
<proteinExistence type="predicted"/>
<evidence type="ECO:0000313" key="2">
    <source>
        <dbReference type="Proteomes" id="UP001432322"/>
    </source>
</evidence>